<keyword evidence="2" id="KW-1133">Transmembrane helix</keyword>
<feature type="compositionally biased region" description="Basic residues" evidence="1">
    <location>
        <begin position="42"/>
        <end position="56"/>
    </location>
</feature>
<name>D6PB42_9ARCH</name>
<reference evidence="3" key="1">
    <citation type="journal article" date="2010" name="ISME J.">
        <title>Metagenome of the Mediterranean deep chlorophyll maximum studied by direct and fosmid library 454 pyrosequencing.</title>
        <authorList>
            <person name="Ghai R."/>
            <person name="Martin-Cuadrado A.B."/>
            <person name="Molto A.G."/>
            <person name="Heredia I.G."/>
            <person name="Cabrera R."/>
            <person name="Martin J."/>
            <person name="Verdu M."/>
            <person name="Deschamps P."/>
            <person name="Moreira D."/>
            <person name="Lopez-Garcia P."/>
            <person name="Mira A."/>
            <person name="Rodriguez-Valera F."/>
        </authorList>
    </citation>
    <scope>NUCLEOTIDE SEQUENCE</scope>
</reference>
<dbReference type="EMBL" id="GU942958">
    <property type="protein sequence ID" value="ADD92929.1"/>
    <property type="molecule type" value="Genomic_DNA"/>
</dbReference>
<proteinExistence type="predicted"/>
<evidence type="ECO:0008006" key="4">
    <source>
        <dbReference type="Google" id="ProtNLM"/>
    </source>
</evidence>
<keyword evidence="2" id="KW-0812">Transmembrane</keyword>
<evidence type="ECO:0000256" key="1">
    <source>
        <dbReference type="SAM" id="MobiDB-lite"/>
    </source>
</evidence>
<accession>D6PB42</accession>
<dbReference type="AlphaFoldDB" id="D6PB42"/>
<evidence type="ECO:0000313" key="3">
    <source>
        <dbReference type="EMBL" id="ADD92929.1"/>
    </source>
</evidence>
<evidence type="ECO:0000256" key="2">
    <source>
        <dbReference type="SAM" id="Phobius"/>
    </source>
</evidence>
<feature type="transmembrane region" description="Helical" evidence="2">
    <location>
        <begin position="153"/>
        <end position="175"/>
    </location>
</feature>
<feature type="transmembrane region" description="Helical" evidence="2">
    <location>
        <begin position="107"/>
        <end position="132"/>
    </location>
</feature>
<feature type="transmembrane region" description="Helical" evidence="2">
    <location>
        <begin position="84"/>
        <end position="101"/>
    </location>
</feature>
<sequence length="287" mass="31528">MNTMGLLDKAAANEGEEKKPKAVAKAVAKAKPVAKAVAKAKPVAKAKAARPAKAKKERAPRARPMELSSDYELATNMNRRISSLVNFLINFGVLFAALFIASSDTGLITTILFATSGAIIILNAIFIPMKFSRNLGQFVSRTKYVRGDGSNPIFLHGILVNTSGLLSLIGLILVATQFQNLSESDNTMAIVYFSMGTIFIVLWFVDRYLRSGSAMGQGLYNLAFRAYLVKYVPTEDEKASGIWARLENMGNFGDQLLKRQEERKAKKIEKKAEEESSDSEETTTQED</sequence>
<organism evidence="3">
    <name type="scientific">uncultured archaeon MedDCM-OCT-S04-C14</name>
    <dbReference type="NCBI Taxonomy" id="743084"/>
    <lineage>
        <taxon>Archaea</taxon>
        <taxon>environmental samples</taxon>
    </lineage>
</organism>
<keyword evidence="2" id="KW-0472">Membrane</keyword>
<feature type="compositionally biased region" description="Acidic residues" evidence="1">
    <location>
        <begin position="275"/>
        <end position="287"/>
    </location>
</feature>
<feature type="region of interest" description="Disordered" evidence="1">
    <location>
        <begin position="42"/>
        <end position="61"/>
    </location>
</feature>
<feature type="region of interest" description="Disordered" evidence="1">
    <location>
        <begin position="267"/>
        <end position="287"/>
    </location>
</feature>
<protein>
    <recommendedName>
        <fullName evidence="4">RDD domain-containing protein</fullName>
    </recommendedName>
</protein>
<feature type="transmembrane region" description="Helical" evidence="2">
    <location>
        <begin position="187"/>
        <end position="205"/>
    </location>
</feature>